<dbReference type="InterPro" id="IPR008996">
    <property type="entry name" value="IL1/FGF"/>
</dbReference>
<evidence type="ECO:0000313" key="5">
    <source>
        <dbReference type="Proteomes" id="UP000515203"/>
    </source>
</evidence>
<gene>
    <name evidence="6" type="primary">LOC101560334</name>
</gene>
<dbReference type="RefSeq" id="XP_004633276.1">
    <property type="nucleotide sequence ID" value="XM_004633219.2"/>
</dbReference>
<comment type="similarity">
    <text evidence="2 4">Belongs to the IL-1 family.</text>
</comment>
<dbReference type="GO" id="GO:0005615">
    <property type="term" value="C:extracellular space"/>
    <property type="evidence" value="ECO:0007669"/>
    <property type="project" value="Ensembl"/>
</dbReference>
<dbReference type="PRINTS" id="PR00264">
    <property type="entry name" value="INTERLEUKIN1"/>
</dbReference>
<sequence length="158" mass="17808">MSKELSMALPFYRHVSDLNQRVWVLQGQTLIMAPRKANTVPVIVGLYPCPHLETLEKDRGKPMYLGLQEPQCSLLCTKIGGQPVLQLNERTIRNLYHYPEPEKPFLFYHNEVGSTSTFESAAFLGWFIAADSTGQSPVVMTQEVGKTFVTEFVLTTLS</sequence>
<protein>
    <recommendedName>
        <fullName evidence="4">Interleukin-1</fullName>
    </recommendedName>
</protein>
<dbReference type="GO" id="GO:0071222">
    <property type="term" value="P:cellular response to lipopolysaccharide"/>
    <property type="evidence" value="ECO:0007669"/>
    <property type="project" value="TreeGrafter"/>
</dbReference>
<dbReference type="GO" id="GO:0019221">
    <property type="term" value="P:cytokine-mediated signaling pathway"/>
    <property type="evidence" value="ECO:0007669"/>
    <property type="project" value="TreeGrafter"/>
</dbReference>
<keyword evidence="5" id="KW-1185">Reference proteome</keyword>
<dbReference type="GeneID" id="101560334"/>
<keyword evidence="3 4" id="KW-0964">Secreted</keyword>
<dbReference type="SMART" id="SM00125">
    <property type="entry name" value="IL1"/>
    <property type="match status" value="1"/>
</dbReference>
<dbReference type="GO" id="GO:0002437">
    <property type="term" value="P:inflammatory response to antigenic stimulus"/>
    <property type="evidence" value="ECO:0007669"/>
    <property type="project" value="TreeGrafter"/>
</dbReference>
<dbReference type="SUPFAM" id="SSF50353">
    <property type="entry name" value="Cytokine"/>
    <property type="match status" value="1"/>
</dbReference>
<dbReference type="InterPro" id="IPR000975">
    <property type="entry name" value="IL-1_fam"/>
</dbReference>
<dbReference type="PRINTS" id="PR01360">
    <property type="entry name" value="INTRLEUKIN1X"/>
</dbReference>
<dbReference type="CDD" id="cd23300">
    <property type="entry name" value="beta-trefoil_IL36"/>
    <property type="match status" value="1"/>
</dbReference>
<dbReference type="OrthoDB" id="9449069at2759"/>
<evidence type="ECO:0000256" key="1">
    <source>
        <dbReference type="ARBA" id="ARBA00004613"/>
    </source>
</evidence>
<evidence type="ECO:0000256" key="4">
    <source>
        <dbReference type="RuleBase" id="RU003753"/>
    </source>
</evidence>
<dbReference type="FunCoup" id="A0A6P3EWE5">
    <property type="interactions" value="353"/>
</dbReference>
<dbReference type="InParanoid" id="A0A6P3EWE5"/>
<dbReference type="PANTHER" id="PTHR10078">
    <property type="entry name" value="INTERLEUKIN-1 FAMILY MEMBER"/>
    <property type="match status" value="1"/>
</dbReference>
<accession>A0A6P3EWE5</accession>
<dbReference type="Gene3D" id="2.80.10.50">
    <property type="match status" value="1"/>
</dbReference>
<organism evidence="5 6">
    <name type="scientific">Octodon degus</name>
    <name type="common">Degu</name>
    <name type="synonym">Sciurus degus</name>
    <dbReference type="NCBI Taxonomy" id="10160"/>
    <lineage>
        <taxon>Eukaryota</taxon>
        <taxon>Metazoa</taxon>
        <taxon>Chordata</taxon>
        <taxon>Craniata</taxon>
        <taxon>Vertebrata</taxon>
        <taxon>Euteleostomi</taxon>
        <taxon>Mammalia</taxon>
        <taxon>Eutheria</taxon>
        <taxon>Euarchontoglires</taxon>
        <taxon>Glires</taxon>
        <taxon>Rodentia</taxon>
        <taxon>Hystricomorpha</taxon>
        <taxon>Octodontidae</taxon>
        <taxon>Octodon</taxon>
    </lineage>
</organism>
<dbReference type="GO" id="GO:0032755">
    <property type="term" value="P:positive regulation of interleukin-6 production"/>
    <property type="evidence" value="ECO:0007669"/>
    <property type="project" value="Ensembl"/>
</dbReference>
<dbReference type="Pfam" id="PF00340">
    <property type="entry name" value="IL1"/>
    <property type="match status" value="1"/>
</dbReference>
<comment type="subcellular location">
    <subcellularLocation>
        <location evidence="1 4">Secreted</location>
    </subcellularLocation>
</comment>
<dbReference type="GO" id="GO:0005149">
    <property type="term" value="F:interleukin-1 receptor binding"/>
    <property type="evidence" value="ECO:0007669"/>
    <property type="project" value="UniProtKB-UniRule"/>
</dbReference>
<evidence type="ECO:0000313" key="6">
    <source>
        <dbReference type="RefSeq" id="XP_004633276.1"/>
    </source>
</evidence>
<evidence type="ECO:0000256" key="3">
    <source>
        <dbReference type="ARBA" id="ARBA00022525"/>
    </source>
</evidence>
<dbReference type="OMA" id="QNIMDLY"/>
<evidence type="ECO:0000256" key="2">
    <source>
        <dbReference type="ARBA" id="ARBA00010448"/>
    </source>
</evidence>
<dbReference type="Proteomes" id="UP000515203">
    <property type="component" value="Unplaced"/>
</dbReference>
<dbReference type="InterPro" id="IPR003297">
    <property type="entry name" value="IL-1RA/IL-36"/>
</dbReference>
<dbReference type="GO" id="GO:0005125">
    <property type="term" value="F:cytokine activity"/>
    <property type="evidence" value="ECO:0007669"/>
    <property type="project" value="UniProtKB-UniRule"/>
</dbReference>
<reference evidence="6" key="1">
    <citation type="submission" date="2025-08" db="UniProtKB">
        <authorList>
            <consortium name="RefSeq"/>
        </authorList>
    </citation>
    <scope>IDENTIFICATION</scope>
</reference>
<dbReference type="FunFam" id="2.80.10.50:FF:000013">
    <property type="entry name" value="Interleukin-1"/>
    <property type="match status" value="1"/>
</dbReference>
<name>A0A6P3EWE5_OCTDE</name>
<dbReference type="AlphaFoldDB" id="A0A6P3EWE5"/>
<proteinExistence type="inferred from homology"/>
<dbReference type="PANTHER" id="PTHR10078:SF25">
    <property type="entry name" value="INTERLEUKIN-36 ALPHA"/>
    <property type="match status" value="1"/>
</dbReference>